<dbReference type="EMBL" id="JANPWB010000014">
    <property type="protein sequence ID" value="KAJ1099926.1"/>
    <property type="molecule type" value="Genomic_DNA"/>
</dbReference>
<protein>
    <submittedName>
        <fullName evidence="2">Uncharacterized protein</fullName>
    </submittedName>
</protein>
<proteinExistence type="predicted"/>
<reference evidence="2" key="1">
    <citation type="journal article" date="2022" name="bioRxiv">
        <title>Sequencing and chromosome-scale assembly of the giantPleurodeles waltlgenome.</title>
        <authorList>
            <person name="Brown T."/>
            <person name="Elewa A."/>
            <person name="Iarovenko S."/>
            <person name="Subramanian E."/>
            <person name="Araus A.J."/>
            <person name="Petzold A."/>
            <person name="Susuki M."/>
            <person name="Suzuki K.-i.T."/>
            <person name="Hayashi T."/>
            <person name="Toyoda A."/>
            <person name="Oliveira C."/>
            <person name="Osipova E."/>
            <person name="Leigh N.D."/>
            <person name="Simon A."/>
            <person name="Yun M.H."/>
        </authorList>
    </citation>
    <scope>NUCLEOTIDE SEQUENCE</scope>
    <source>
        <strain evidence="2">20211129_DDA</strain>
        <tissue evidence="2">Liver</tissue>
    </source>
</reference>
<feature type="compositionally biased region" description="Basic and acidic residues" evidence="1">
    <location>
        <begin position="271"/>
        <end position="283"/>
    </location>
</feature>
<gene>
    <name evidence="2" type="ORF">NDU88_005019</name>
</gene>
<evidence type="ECO:0000256" key="1">
    <source>
        <dbReference type="SAM" id="MobiDB-lite"/>
    </source>
</evidence>
<keyword evidence="3" id="KW-1185">Reference proteome</keyword>
<accession>A0AAV7M954</accession>
<name>A0AAV7M954_PLEWA</name>
<comment type="caution">
    <text evidence="2">The sequence shown here is derived from an EMBL/GenBank/DDBJ whole genome shotgun (WGS) entry which is preliminary data.</text>
</comment>
<dbReference type="Proteomes" id="UP001066276">
    <property type="component" value="Chromosome 10"/>
</dbReference>
<dbReference type="AlphaFoldDB" id="A0AAV7M954"/>
<evidence type="ECO:0000313" key="2">
    <source>
        <dbReference type="EMBL" id="KAJ1099926.1"/>
    </source>
</evidence>
<organism evidence="2 3">
    <name type="scientific">Pleurodeles waltl</name>
    <name type="common">Iberian ribbed newt</name>
    <dbReference type="NCBI Taxonomy" id="8319"/>
    <lineage>
        <taxon>Eukaryota</taxon>
        <taxon>Metazoa</taxon>
        <taxon>Chordata</taxon>
        <taxon>Craniata</taxon>
        <taxon>Vertebrata</taxon>
        <taxon>Euteleostomi</taxon>
        <taxon>Amphibia</taxon>
        <taxon>Batrachia</taxon>
        <taxon>Caudata</taxon>
        <taxon>Salamandroidea</taxon>
        <taxon>Salamandridae</taxon>
        <taxon>Pleurodelinae</taxon>
        <taxon>Pleurodeles</taxon>
    </lineage>
</organism>
<feature type="region of interest" description="Disordered" evidence="1">
    <location>
        <begin position="216"/>
        <end position="283"/>
    </location>
</feature>
<sequence>MIIMDAQLKEGVVAKGRSCRQLVEPSSEDPPSQRPNPAPILGFHNLAKKHSRHTCNTGMESGVKSTDTGTRQMFKVGNHGCGMRSGRLTEPVPGLQPGDSLVSAKLSGVAAGAAATSPMAIGRAFCVSVNKAELIICNKGEDAMTALGGTPMRSITGKNAAADHNTAEGGAGGIILTSVNTEAPLQTANDGTNDFAHSKLNTEDMAEHFFSLSDHSEWSDDETEHGHGRRSSRGSKTSGMSSLGSGEGNRWPVLPDAQQTISNTVKKRGTLPRDEGAGAKSASKDHELLWDYSVLPRLEVNEWSNPTQDPTDSVSLEAIYQSIMNHQEETGRAAVRHRLTIGGCKGVPKTCFLTDLGN</sequence>
<evidence type="ECO:0000313" key="3">
    <source>
        <dbReference type="Proteomes" id="UP001066276"/>
    </source>
</evidence>